<reference evidence="3 4" key="1">
    <citation type="submission" date="2019-12" db="EMBL/GenBank/DDBJ databases">
        <title>Spirosoma sp. HMF4905 genome sequencing and assembly.</title>
        <authorList>
            <person name="Kang H."/>
            <person name="Cha I."/>
            <person name="Kim H."/>
            <person name="Joh K."/>
        </authorList>
    </citation>
    <scope>NUCLEOTIDE SEQUENCE [LARGE SCALE GENOMIC DNA]</scope>
    <source>
        <strain evidence="3 4">HMF4905</strain>
    </source>
</reference>
<accession>A0A7K1SCZ5</accession>
<dbReference type="PANTHER" id="PTHR30160">
    <property type="entry name" value="TETRAACYLDISACCHARIDE 4'-KINASE-RELATED"/>
    <property type="match status" value="1"/>
</dbReference>
<evidence type="ECO:0000256" key="1">
    <source>
        <dbReference type="ARBA" id="ARBA00022676"/>
    </source>
</evidence>
<gene>
    <name evidence="3" type="ORF">GO755_16665</name>
</gene>
<comment type="caution">
    <text evidence="3">The sequence shown here is derived from an EMBL/GenBank/DDBJ whole genome shotgun (WGS) entry which is preliminary data.</text>
</comment>
<dbReference type="EMBL" id="WPIN01000005">
    <property type="protein sequence ID" value="MVM31682.1"/>
    <property type="molecule type" value="Genomic_DNA"/>
</dbReference>
<dbReference type="AlphaFoldDB" id="A0A7K1SCZ5"/>
<dbReference type="InterPro" id="IPR051199">
    <property type="entry name" value="LPS_LOS_Heptosyltrfase"/>
</dbReference>
<dbReference type="Gene3D" id="3.40.50.2000">
    <property type="entry name" value="Glycogen Phosphorylase B"/>
    <property type="match status" value="2"/>
</dbReference>
<name>A0A7K1SCZ5_9BACT</name>
<keyword evidence="4" id="KW-1185">Reference proteome</keyword>
<evidence type="ECO:0000313" key="3">
    <source>
        <dbReference type="EMBL" id="MVM31682.1"/>
    </source>
</evidence>
<sequence>MITATKPPRFLIIQTAFIGDVILATALLEQLHQARPDAVLDVLVRKGNESLLANHPFLNEVLIWHKKGTKYRDLWRLLRIVRAYKYDAVLNLQRYGTMGLLTALSGADVTAGFNKNPFSRFFTYQVEHRFEPGVHEINRNAGLLTTLGLTEHLQVTALARPKLYPSAADYAAVKTYQSQPYVCMAPMSVWFTKQYPTERWVELIKALPEKLTIYLLGAPTDTAACDTIKTLTGRGEGVVNLAGKLSLLQSAALQQGAVMNYVNDSAPLHLCSAMNAPTTAIFCSTVPEFGFGPLADVSRVVQTPEPLDCKPCNLHGRKACPLGHFRCAWGIQLEELAQLEL</sequence>
<keyword evidence="1" id="KW-0328">Glycosyltransferase</keyword>
<dbReference type="Proteomes" id="UP000436006">
    <property type="component" value="Unassembled WGS sequence"/>
</dbReference>
<dbReference type="GO" id="GO:0008713">
    <property type="term" value="F:ADP-heptose-lipopolysaccharide heptosyltransferase activity"/>
    <property type="evidence" value="ECO:0007669"/>
    <property type="project" value="TreeGrafter"/>
</dbReference>
<proteinExistence type="predicted"/>
<dbReference type="GO" id="GO:0005829">
    <property type="term" value="C:cytosol"/>
    <property type="evidence" value="ECO:0007669"/>
    <property type="project" value="TreeGrafter"/>
</dbReference>
<dbReference type="PANTHER" id="PTHR30160:SF1">
    <property type="entry name" value="LIPOPOLYSACCHARIDE 1,2-N-ACETYLGLUCOSAMINETRANSFERASE-RELATED"/>
    <property type="match status" value="1"/>
</dbReference>
<dbReference type="RefSeq" id="WP_157586294.1">
    <property type="nucleotide sequence ID" value="NZ_WPIN01000005.1"/>
</dbReference>
<dbReference type="GO" id="GO:0009244">
    <property type="term" value="P:lipopolysaccharide core region biosynthetic process"/>
    <property type="evidence" value="ECO:0007669"/>
    <property type="project" value="TreeGrafter"/>
</dbReference>
<evidence type="ECO:0000256" key="2">
    <source>
        <dbReference type="ARBA" id="ARBA00022679"/>
    </source>
</evidence>
<dbReference type="InterPro" id="IPR002201">
    <property type="entry name" value="Glyco_trans_9"/>
</dbReference>
<protein>
    <submittedName>
        <fullName evidence="3">Glycosyltransferase family 9 protein</fullName>
    </submittedName>
</protein>
<organism evidence="3 4">
    <name type="scientific">Spirosoma arboris</name>
    <dbReference type="NCBI Taxonomy" id="2682092"/>
    <lineage>
        <taxon>Bacteria</taxon>
        <taxon>Pseudomonadati</taxon>
        <taxon>Bacteroidota</taxon>
        <taxon>Cytophagia</taxon>
        <taxon>Cytophagales</taxon>
        <taxon>Cytophagaceae</taxon>
        <taxon>Spirosoma</taxon>
    </lineage>
</organism>
<dbReference type="CDD" id="cd03789">
    <property type="entry name" value="GT9_LPS_heptosyltransferase"/>
    <property type="match status" value="1"/>
</dbReference>
<dbReference type="SUPFAM" id="SSF53756">
    <property type="entry name" value="UDP-Glycosyltransferase/glycogen phosphorylase"/>
    <property type="match status" value="1"/>
</dbReference>
<keyword evidence="2 3" id="KW-0808">Transferase</keyword>
<dbReference type="Pfam" id="PF01075">
    <property type="entry name" value="Glyco_transf_9"/>
    <property type="match status" value="1"/>
</dbReference>
<evidence type="ECO:0000313" key="4">
    <source>
        <dbReference type="Proteomes" id="UP000436006"/>
    </source>
</evidence>